<keyword evidence="3" id="KW-0274">FAD</keyword>
<dbReference type="EMBL" id="AMCV02000001">
    <property type="protein sequence ID" value="TDZ26383.1"/>
    <property type="molecule type" value="Genomic_DNA"/>
</dbReference>
<gene>
    <name evidence="7" type="primary">FMO1-1</name>
    <name evidence="7" type="ORF">Cob_v001473</name>
</gene>
<comment type="similarity">
    <text evidence="1">Belongs to the FMO family.</text>
</comment>
<name>A0A484G897_COLOR</name>
<dbReference type="AlphaFoldDB" id="A0A484G897"/>
<keyword evidence="2" id="KW-0285">Flavoprotein</keyword>
<evidence type="ECO:0000313" key="8">
    <source>
        <dbReference type="Proteomes" id="UP000014480"/>
    </source>
</evidence>
<feature type="domain" description="DUF6314" evidence="6">
    <location>
        <begin position="606"/>
        <end position="784"/>
    </location>
</feature>
<evidence type="ECO:0000256" key="1">
    <source>
        <dbReference type="ARBA" id="ARBA00009183"/>
    </source>
</evidence>
<dbReference type="InterPro" id="IPR050346">
    <property type="entry name" value="FMO-like"/>
</dbReference>
<dbReference type="Pfam" id="PF00743">
    <property type="entry name" value="FMO-like"/>
    <property type="match status" value="1"/>
</dbReference>
<sequence>MRFTLRRKSPLPPNRTSPILNRDLSQWGALSSHPTFIPSTPAGLPNTMAKRVCIVGAGPSGLVAAKTLLHNAPSGAFTVTVYEAQKRIGGLWPTRRDDTAGLVHPLMVANQSKHTVQFSDHAWSADDPEFPRAWQVGRYLERYLERYKGADVKLGHRVVKTELAADGTWSVTVKSDEGEETSVFDYLLVSSGIFGKPVIPDVVKETEVPVIHSSEYRDLNTLFPEGVKDGGKILVVGGQMSGVEIAGTIATHISAAVNAPGPSPLPGADKLSVHHIIQRPVWVFPLHTTPKPASAAAPFLPLDFPSYNLGNRPHPLENSQGHITPAAAKLTHSIYAASLGQDQSDFSPSVAVTSNHHTEPAYLAVSENYMEFVRSGLITVSNGKLVSLTGTTASTTTSTSVDNIAAVVLATGFDSSPSLSFLPSSVLSTLQYSPDHPNLPIALSFHGTHVKDLPTLGFVGFYRSPYWGVMEMQARFLAARWTPSSLAPPPPNLASALLDDASDWRTISFRDDARVSQFPMGDYAYLMQEFSSALSIPISPTPKPLTPALPHNNKPMDILTPARYLSPLATPSAREQAESSLSQTATTAAAGLTTPRFVAKAVFRSLLGTWRLERTLTSRLPSHPSGHFSGTAKFLLRDKTPDGLKCVSDPSSASLASNCDDEQLANEYLYVEDGEFRADNGLLFRATRRYVWRYDEKKDSISVWFAKTDDAKRADYLFHEIEFLPPPEGEKDGWKAKAGHLCIDDYYNVNYDFVFKAVNLKEWNLAYTVNGPKKDYTINGVYRR</sequence>
<proteinExistence type="inferred from homology"/>
<evidence type="ECO:0000259" key="6">
    <source>
        <dbReference type="Pfam" id="PF19834"/>
    </source>
</evidence>
<evidence type="ECO:0000256" key="5">
    <source>
        <dbReference type="ARBA" id="ARBA00023002"/>
    </source>
</evidence>
<dbReference type="InterPro" id="IPR045632">
    <property type="entry name" value="DUF6314"/>
</dbReference>
<evidence type="ECO:0000256" key="4">
    <source>
        <dbReference type="ARBA" id="ARBA00022857"/>
    </source>
</evidence>
<reference evidence="8" key="2">
    <citation type="journal article" date="2019" name="Mol. Plant Microbe Interact.">
        <title>Genome sequence resources for four phytopathogenic fungi from the Colletotrichum orbiculare species complex.</title>
        <authorList>
            <person name="Gan P."/>
            <person name="Tsushima A."/>
            <person name="Narusaka M."/>
            <person name="Narusaka Y."/>
            <person name="Takano Y."/>
            <person name="Kubo Y."/>
            <person name="Shirasu K."/>
        </authorList>
    </citation>
    <scope>GENOME REANNOTATION</scope>
    <source>
        <strain evidence="8">104-T / ATCC 96160 / CBS 514.97 / LARS 414 / MAFF 240422</strain>
    </source>
</reference>
<evidence type="ECO:0000256" key="2">
    <source>
        <dbReference type="ARBA" id="ARBA00022630"/>
    </source>
</evidence>
<keyword evidence="7" id="KW-0503">Monooxygenase</keyword>
<dbReference type="InterPro" id="IPR020946">
    <property type="entry name" value="Flavin_mOase-like"/>
</dbReference>
<dbReference type="Proteomes" id="UP000014480">
    <property type="component" value="Unassembled WGS sequence"/>
</dbReference>
<organism evidence="7 8">
    <name type="scientific">Colletotrichum orbiculare (strain 104-T / ATCC 96160 / CBS 514.97 / LARS 414 / MAFF 240422)</name>
    <name type="common">Cucumber anthracnose fungus</name>
    <name type="synonym">Colletotrichum lagenarium</name>
    <dbReference type="NCBI Taxonomy" id="1213857"/>
    <lineage>
        <taxon>Eukaryota</taxon>
        <taxon>Fungi</taxon>
        <taxon>Dikarya</taxon>
        <taxon>Ascomycota</taxon>
        <taxon>Pezizomycotina</taxon>
        <taxon>Sordariomycetes</taxon>
        <taxon>Hypocreomycetidae</taxon>
        <taxon>Glomerellales</taxon>
        <taxon>Glomerellaceae</taxon>
        <taxon>Colletotrichum</taxon>
        <taxon>Colletotrichum orbiculare species complex</taxon>
    </lineage>
</organism>
<dbReference type="Gene3D" id="3.50.50.60">
    <property type="entry name" value="FAD/NAD(P)-binding domain"/>
    <property type="match status" value="2"/>
</dbReference>
<dbReference type="GO" id="GO:0050661">
    <property type="term" value="F:NADP binding"/>
    <property type="evidence" value="ECO:0007669"/>
    <property type="project" value="InterPro"/>
</dbReference>
<dbReference type="InterPro" id="IPR000960">
    <property type="entry name" value="Flavin_mOase"/>
</dbReference>
<dbReference type="SUPFAM" id="SSF51905">
    <property type="entry name" value="FAD/NAD(P)-binding domain"/>
    <property type="match status" value="1"/>
</dbReference>
<dbReference type="PANTHER" id="PTHR23023">
    <property type="entry name" value="DIMETHYLANILINE MONOOXYGENASE"/>
    <property type="match status" value="1"/>
</dbReference>
<evidence type="ECO:0000313" key="7">
    <source>
        <dbReference type="EMBL" id="TDZ26383.1"/>
    </source>
</evidence>
<evidence type="ECO:0000256" key="3">
    <source>
        <dbReference type="ARBA" id="ARBA00022827"/>
    </source>
</evidence>
<accession>A0A484G897</accession>
<comment type="caution">
    <text evidence="7">The sequence shown here is derived from an EMBL/GenBank/DDBJ whole genome shotgun (WGS) entry which is preliminary data.</text>
</comment>
<reference evidence="8" key="1">
    <citation type="journal article" date="2013" name="New Phytol.">
        <title>Comparative genomic and transcriptomic analyses reveal the hemibiotrophic stage shift of Colletotrichum fungi.</title>
        <authorList>
            <person name="Gan P."/>
            <person name="Ikeda K."/>
            <person name="Irieda H."/>
            <person name="Narusaka M."/>
            <person name="O'Connell R.J."/>
            <person name="Narusaka Y."/>
            <person name="Takano Y."/>
            <person name="Kubo Y."/>
            <person name="Shirasu K."/>
        </authorList>
    </citation>
    <scope>NUCLEOTIDE SEQUENCE [LARGE SCALE GENOMIC DNA]</scope>
    <source>
        <strain evidence="8">104-T / ATCC 96160 / CBS 514.97 / LARS 414 / MAFF 240422</strain>
    </source>
</reference>
<dbReference type="GO" id="GO:0050660">
    <property type="term" value="F:flavin adenine dinucleotide binding"/>
    <property type="evidence" value="ECO:0007669"/>
    <property type="project" value="InterPro"/>
</dbReference>
<keyword evidence="5" id="KW-0560">Oxidoreductase</keyword>
<dbReference type="GO" id="GO:0004499">
    <property type="term" value="F:N,N-dimethylaniline monooxygenase activity"/>
    <property type="evidence" value="ECO:0007669"/>
    <property type="project" value="InterPro"/>
</dbReference>
<keyword evidence="4" id="KW-0521">NADP</keyword>
<dbReference type="PRINTS" id="PR00370">
    <property type="entry name" value="FMOXYGENASE"/>
</dbReference>
<dbReference type="Pfam" id="PF19834">
    <property type="entry name" value="DUF6314"/>
    <property type="match status" value="1"/>
</dbReference>
<protein>
    <submittedName>
        <fullName evidence="7">Flavin-containing monooxygenase 1</fullName>
    </submittedName>
</protein>
<dbReference type="InterPro" id="IPR036188">
    <property type="entry name" value="FAD/NAD-bd_sf"/>
</dbReference>
<dbReference type="OrthoDB" id="66881at2759"/>
<keyword evidence="8" id="KW-1185">Reference proteome</keyword>